<gene>
    <name evidence="2" type="ORF">QCN29_21355</name>
</gene>
<dbReference type="RefSeq" id="WP_279930085.1">
    <property type="nucleotide sequence ID" value="NZ_JARWBG010000025.1"/>
</dbReference>
<reference evidence="2 3" key="1">
    <citation type="submission" date="2023-04" db="EMBL/GenBank/DDBJ databases">
        <title>Streptomyces chengmaiensis sp. nov. isolated from the stem of mangrove plant in Hainan.</title>
        <authorList>
            <person name="Huang X."/>
            <person name="Zhou S."/>
            <person name="Chu X."/>
            <person name="Xie Y."/>
            <person name="Lin Y."/>
        </authorList>
    </citation>
    <scope>NUCLEOTIDE SEQUENCE [LARGE SCALE GENOMIC DNA]</scope>
    <source>
        <strain evidence="2 3">HNM0663</strain>
    </source>
</reference>
<evidence type="ECO:0000313" key="3">
    <source>
        <dbReference type="Proteomes" id="UP001223144"/>
    </source>
</evidence>
<sequence length="161" mass="15429">MRPSARSGIGATALAAAALAALSLAFAPAAAAVTPATATASYDCGFWGGGAASLTATQEGTAATITLTSAVTTPVAVGADEIDATLTLARNGGGTAQFTGEKNPALPAGSPVVIGPLSGTVASGDSLDSYFGGTALSMTIFGIRVGCDAVSSQSPGPFVFD</sequence>
<comment type="caution">
    <text evidence="2">The sequence shown here is derived from an EMBL/GenBank/DDBJ whole genome shotgun (WGS) entry which is preliminary data.</text>
</comment>
<evidence type="ECO:0000256" key="1">
    <source>
        <dbReference type="SAM" id="SignalP"/>
    </source>
</evidence>
<feature type="chain" id="PRO_5046864357" evidence="1">
    <location>
        <begin position="32"/>
        <end position="161"/>
    </location>
</feature>
<dbReference type="Proteomes" id="UP001223144">
    <property type="component" value="Unassembled WGS sequence"/>
</dbReference>
<name>A0ABT6HT99_9ACTN</name>
<dbReference type="PROSITE" id="PS51318">
    <property type="entry name" value="TAT"/>
    <property type="match status" value="1"/>
</dbReference>
<proteinExistence type="predicted"/>
<accession>A0ABT6HT99</accession>
<evidence type="ECO:0000313" key="2">
    <source>
        <dbReference type="EMBL" id="MDH2391284.1"/>
    </source>
</evidence>
<feature type="signal peptide" evidence="1">
    <location>
        <begin position="1"/>
        <end position="31"/>
    </location>
</feature>
<protein>
    <submittedName>
        <fullName evidence="2">Uncharacterized protein</fullName>
    </submittedName>
</protein>
<keyword evidence="3" id="KW-1185">Reference proteome</keyword>
<dbReference type="EMBL" id="JARWBG010000025">
    <property type="protein sequence ID" value="MDH2391284.1"/>
    <property type="molecule type" value="Genomic_DNA"/>
</dbReference>
<dbReference type="InterPro" id="IPR006311">
    <property type="entry name" value="TAT_signal"/>
</dbReference>
<organism evidence="2 3">
    <name type="scientific">Streptomyces chengmaiensis</name>
    <dbReference type="NCBI Taxonomy" id="3040919"/>
    <lineage>
        <taxon>Bacteria</taxon>
        <taxon>Bacillati</taxon>
        <taxon>Actinomycetota</taxon>
        <taxon>Actinomycetes</taxon>
        <taxon>Kitasatosporales</taxon>
        <taxon>Streptomycetaceae</taxon>
        <taxon>Streptomyces</taxon>
    </lineage>
</organism>
<keyword evidence="1" id="KW-0732">Signal</keyword>